<dbReference type="EMBL" id="GGEC01077729">
    <property type="protein sequence ID" value="MBX58213.1"/>
    <property type="molecule type" value="Transcribed_RNA"/>
</dbReference>
<proteinExistence type="predicted"/>
<dbReference type="AlphaFoldDB" id="A0A2P2PU70"/>
<name>A0A2P2PU70_RHIMU</name>
<organism evidence="1">
    <name type="scientific">Rhizophora mucronata</name>
    <name type="common">Asiatic mangrove</name>
    <dbReference type="NCBI Taxonomy" id="61149"/>
    <lineage>
        <taxon>Eukaryota</taxon>
        <taxon>Viridiplantae</taxon>
        <taxon>Streptophyta</taxon>
        <taxon>Embryophyta</taxon>
        <taxon>Tracheophyta</taxon>
        <taxon>Spermatophyta</taxon>
        <taxon>Magnoliopsida</taxon>
        <taxon>eudicotyledons</taxon>
        <taxon>Gunneridae</taxon>
        <taxon>Pentapetalae</taxon>
        <taxon>rosids</taxon>
        <taxon>fabids</taxon>
        <taxon>Malpighiales</taxon>
        <taxon>Rhizophoraceae</taxon>
        <taxon>Rhizophora</taxon>
    </lineage>
</organism>
<evidence type="ECO:0000313" key="1">
    <source>
        <dbReference type="EMBL" id="MBX58213.1"/>
    </source>
</evidence>
<reference evidence="1" key="1">
    <citation type="submission" date="2018-02" db="EMBL/GenBank/DDBJ databases">
        <title>Rhizophora mucronata_Transcriptome.</title>
        <authorList>
            <person name="Meera S.P."/>
            <person name="Sreeshan A."/>
            <person name="Augustine A."/>
        </authorList>
    </citation>
    <scope>NUCLEOTIDE SEQUENCE</scope>
    <source>
        <tissue evidence="1">Leaf</tissue>
    </source>
</reference>
<sequence length="36" mass="4261">MLVFYPKIFLLNSHQNLLYTCGCTNDYLYPSNGFRN</sequence>
<accession>A0A2P2PU70</accession>
<protein>
    <submittedName>
        <fullName evidence="1">Uncharacterized protein</fullName>
    </submittedName>
</protein>